<dbReference type="PANTHER" id="PTHR30603">
    <property type="entry name" value="RNA POLYMERASE SIGMA FACTOR RPO"/>
    <property type="match status" value="1"/>
</dbReference>
<name>A0A174DGY7_9FIRM</name>
<dbReference type="Pfam" id="PF04539">
    <property type="entry name" value="Sigma70_r3"/>
    <property type="match status" value="1"/>
</dbReference>
<dbReference type="InterPro" id="IPR013324">
    <property type="entry name" value="RNA_pol_sigma_r3/r4-like"/>
</dbReference>
<dbReference type="InterPro" id="IPR007627">
    <property type="entry name" value="RNA_pol_sigma70_r2"/>
</dbReference>
<gene>
    <name evidence="8" type="primary">rpoD_2</name>
    <name evidence="8" type="ORF">ERS852406_01546</name>
</gene>
<dbReference type="NCBIfam" id="TIGR02937">
    <property type="entry name" value="sigma70-ECF"/>
    <property type="match status" value="1"/>
</dbReference>
<keyword evidence="1" id="KW-0805">Transcription regulation</keyword>
<dbReference type="InterPro" id="IPR050239">
    <property type="entry name" value="Sigma-70_RNA_pol_init_factors"/>
</dbReference>
<feature type="domain" description="RNA polymerase sigma-70 region 4" evidence="7">
    <location>
        <begin position="196"/>
        <end position="243"/>
    </location>
</feature>
<dbReference type="InterPro" id="IPR013325">
    <property type="entry name" value="RNA_pol_sigma_r2"/>
</dbReference>
<dbReference type="GO" id="GO:0006352">
    <property type="term" value="P:DNA-templated transcription initiation"/>
    <property type="evidence" value="ECO:0007669"/>
    <property type="project" value="InterPro"/>
</dbReference>
<evidence type="ECO:0000313" key="8">
    <source>
        <dbReference type="EMBL" id="CUO24447.1"/>
    </source>
</evidence>
<dbReference type="InterPro" id="IPR007630">
    <property type="entry name" value="RNA_pol_sigma70_r4"/>
</dbReference>
<evidence type="ECO:0000256" key="1">
    <source>
        <dbReference type="ARBA" id="ARBA00023015"/>
    </source>
</evidence>
<dbReference type="Pfam" id="PF04542">
    <property type="entry name" value="Sigma70_r2"/>
    <property type="match status" value="1"/>
</dbReference>
<dbReference type="Gene3D" id="1.20.140.160">
    <property type="match status" value="1"/>
</dbReference>
<sequence>MTNEILVELIRAGENTADNMQKLWEQNRGMIWKIAQQYRNKAEIEDLMQEGFIGLCNAVDAWQPDAGASFLHYAVFWIKQGMRRYIDDCGYTVRIPVGQRERIGKYNRICQQYRAKLGRDPQDWEAARLLGVSMAVLEQTKADQHRTQIVSLDKTVGDEEGTTIAELVPAPENGFSEVLDKIQGEQLKAVIWPIVDALPGKQGPVIRMRYENGYTLRQIGETLGTTPESVRQTENKALRELRQPSRRRYLLPFFADDDRIRNSAMQGTGVNTFNYTWTSSTERVALDAW</sequence>
<feature type="domain" description="RNA polymerase sigma-70 region 3" evidence="5">
    <location>
        <begin position="101"/>
        <end position="171"/>
    </location>
</feature>
<dbReference type="GO" id="GO:0003677">
    <property type="term" value="F:DNA binding"/>
    <property type="evidence" value="ECO:0007669"/>
    <property type="project" value="UniProtKB-KW"/>
</dbReference>
<dbReference type="Pfam" id="PF04545">
    <property type="entry name" value="Sigma70_r4"/>
    <property type="match status" value="1"/>
</dbReference>
<reference evidence="8 9" key="1">
    <citation type="submission" date="2015-09" db="EMBL/GenBank/DDBJ databases">
        <authorList>
            <consortium name="Pathogen Informatics"/>
        </authorList>
    </citation>
    <scope>NUCLEOTIDE SEQUENCE [LARGE SCALE GENOMIC DNA]</scope>
    <source>
        <strain evidence="8 9">2789STDY5608849</strain>
    </source>
</reference>
<evidence type="ECO:0000313" key="9">
    <source>
        <dbReference type="Proteomes" id="UP000095706"/>
    </source>
</evidence>
<dbReference type="InterPro" id="IPR000943">
    <property type="entry name" value="RNA_pol_sigma70"/>
</dbReference>
<evidence type="ECO:0000256" key="4">
    <source>
        <dbReference type="ARBA" id="ARBA00023163"/>
    </source>
</evidence>
<keyword evidence="3" id="KW-0238">DNA-binding</keyword>
<accession>A0A174DGY7</accession>
<dbReference type="PRINTS" id="PR00046">
    <property type="entry name" value="SIGMA70FCT"/>
</dbReference>
<dbReference type="Proteomes" id="UP000095706">
    <property type="component" value="Unassembled WGS sequence"/>
</dbReference>
<dbReference type="EMBL" id="CYYV01000007">
    <property type="protein sequence ID" value="CUO24447.1"/>
    <property type="molecule type" value="Genomic_DNA"/>
</dbReference>
<evidence type="ECO:0000259" key="7">
    <source>
        <dbReference type="Pfam" id="PF04545"/>
    </source>
</evidence>
<dbReference type="RefSeq" id="WP_055227497.1">
    <property type="nucleotide sequence ID" value="NZ_CYYV01000007.1"/>
</dbReference>
<dbReference type="SUPFAM" id="SSF88946">
    <property type="entry name" value="Sigma2 domain of RNA polymerase sigma factors"/>
    <property type="match status" value="1"/>
</dbReference>
<evidence type="ECO:0000259" key="6">
    <source>
        <dbReference type="Pfam" id="PF04542"/>
    </source>
</evidence>
<dbReference type="InterPro" id="IPR014284">
    <property type="entry name" value="RNA_pol_sigma-70_dom"/>
</dbReference>
<dbReference type="SUPFAM" id="SSF88659">
    <property type="entry name" value="Sigma3 and sigma4 domains of RNA polymerase sigma factors"/>
    <property type="match status" value="2"/>
</dbReference>
<dbReference type="PANTHER" id="PTHR30603:SF47">
    <property type="entry name" value="RNA POLYMERASE SIGMA FACTOR SIGD, CHLOROPLASTIC"/>
    <property type="match status" value="1"/>
</dbReference>
<protein>
    <submittedName>
        <fullName evidence="8">Sigma-70</fullName>
    </submittedName>
</protein>
<dbReference type="AlphaFoldDB" id="A0A174DGY7"/>
<feature type="domain" description="RNA polymerase sigma-70 region 2" evidence="6">
    <location>
        <begin position="23"/>
        <end position="86"/>
    </location>
</feature>
<keyword evidence="4" id="KW-0804">Transcription</keyword>
<dbReference type="InterPro" id="IPR007624">
    <property type="entry name" value="RNA_pol_sigma70_r3"/>
</dbReference>
<evidence type="ECO:0000256" key="2">
    <source>
        <dbReference type="ARBA" id="ARBA00023082"/>
    </source>
</evidence>
<organism evidence="8 9">
    <name type="scientific">Fusicatenibacter saccharivorans</name>
    <dbReference type="NCBI Taxonomy" id="1150298"/>
    <lineage>
        <taxon>Bacteria</taxon>
        <taxon>Bacillati</taxon>
        <taxon>Bacillota</taxon>
        <taxon>Clostridia</taxon>
        <taxon>Lachnospirales</taxon>
        <taxon>Lachnospiraceae</taxon>
        <taxon>Fusicatenibacter</taxon>
    </lineage>
</organism>
<dbReference type="Gene3D" id="1.20.120.1810">
    <property type="match status" value="1"/>
</dbReference>
<dbReference type="CDD" id="cd06171">
    <property type="entry name" value="Sigma70_r4"/>
    <property type="match status" value="1"/>
</dbReference>
<proteinExistence type="predicted"/>
<dbReference type="GO" id="GO:0016987">
    <property type="term" value="F:sigma factor activity"/>
    <property type="evidence" value="ECO:0007669"/>
    <property type="project" value="UniProtKB-KW"/>
</dbReference>
<evidence type="ECO:0000259" key="5">
    <source>
        <dbReference type="Pfam" id="PF04539"/>
    </source>
</evidence>
<keyword evidence="2" id="KW-0731">Sigma factor</keyword>
<evidence type="ECO:0000256" key="3">
    <source>
        <dbReference type="ARBA" id="ARBA00023125"/>
    </source>
</evidence>